<dbReference type="EMBL" id="KV429071">
    <property type="protein sequence ID" value="KZT67960.1"/>
    <property type="molecule type" value="Genomic_DNA"/>
</dbReference>
<accession>A0A165PAD2</accession>
<proteinExistence type="predicted"/>
<name>A0A165PAD2_9APHY</name>
<reference evidence="1 2" key="1">
    <citation type="journal article" date="2016" name="Mol. Biol. Evol.">
        <title>Comparative Genomics of Early-Diverging Mushroom-Forming Fungi Provides Insights into the Origins of Lignocellulose Decay Capabilities.</title>
        <authorList>
            <person name="Nagy L.G."/>
            <person name="Riley R."/>
            <person name="Tritt A."/>
            <person name="Adam C."/>
            <person name="Daum C."/>
            <person name="Floudas D."/>
            <person name="Sun H."/>
            <person name="Yadav J.S."/>
            <person name="Pangilinan J."/>
            <person name="Larsson K.H."/>
            <person name="Matsuura K."/>
            <person name="Barry K."/>
            <person name="Labutti K."/>
            <person name="Kuo R."/>
            <person name="Ohm R.A."/>
            <person name="Bhattacharya S.S."/>
            <person name="Shirouzu T."/>
            <person name="Yoshinaga Y."/>
            <person name="Martin F.M."/>
            <person name="Grigoriev I.V."/>
            <person name="Hibbett D.S."/>
        </authorList>
    </citation>
    <scope>NUCLEOTIDE SEQUENCE [LARGE SCALE GENOMIC DNA]</scope>
    <source>
        <strain evidence="1 2">L-15889</strain>
    </source>
</reference>
<dbReference type="Proteomes" id="UP000076727">
    <property type="component" value="Unassembled WGS sequence"/>
</dbReference>
<gene>
    <name evidence="1" type="ORF">DAEQUDRAFT_368560</name>
</gene>
<keyword evidence="2" id="KW-1185">Reference proteome</keyword>
<evidence type="ECO:0000313" key="2">
    <source>
        <dbReference type="Proteomes" id="UP000076727"/>
    </source>
</evidence>
<organism evidence="1 2">
    <name type="scientific">Daedalea quercina L-15889</name>
    <dbReference type="NCBI Taxonomy" id="1314783"/>
    <lineage>
        <taxon>Eukaryota</taxon>
        <taxon>Fungi</taxon>
        <taxon>Dikarya</taxon>
        <taxon>Basidiomycota</taxon>
        <taxon>Agaricomycotina</taxon>
        <taxon>Agaricomycetes</taxon>
        <taxon>Polyporales</taxon>
        <taxon>Fomitopsis</taxon>
    </lineage>
</organism>
<dbReference type="AlphaFoldDB" id="A0A165PAD2"/>
<protein>
    <submittedName>
        <fullName evidence="1">Uncharacterized protein</fullName>
    </submittedName>
</protein>
<sequence>MRPHRFHFLVLQLAHHTNRAAHRARHAVMISVPRRDMQRGMSTSMVYKRKSRRNIASISPIAVRLTWMAVLVYNLPRCVAGKRCPVPHSGIPDHQRATSHLRSPSAAARLCAAYQALGAGGKERQPTNATRAHRPKAAPYAIGVYNTRWAGDPEAASNKN</sequence>
<evidence type="ECO:0000313" key="1">
    <source>
        <dbReference type="EMBL" id="KZT67960.1"/>
    </source>
</evidence>